<protein>
    <recommendedName>
        <fullName evidence="4">WW domain-containing protein</fullName>
    </recommendedName>
</protein>
<organism evidence="5 6">
    <name type="scientific">Platanthera zijinensis</name>
    <dbReference type="NCBI Taxonomy" id="2320716"/>
    <lineage>
        <taxon>Eukaryota</taxon>
        <taxon>Viridiplantae</taxon>
        <taxon>Streptophyta</taxon>
        <taxon>Embryophyta</taxon>
        <taxon>Tracheophyta</taxon>
        <taxon>Spermatophyta</taxon>
        <taxon>Magnoliopsida</taxon>
        <taxon>Liliopsida</taxon>
        <taxon>Asparagales</taxon>
        <taxon>Orchidaceae</taxon>
        <taxon>Orchidoideae</taxon>
        <taxon>Orchideae</taxon>
        <taxon>Orchidinae</taxon>
        <taxon>Platanthera</taxon>
    </lineage>
</organism>
<dbReference type="PANTHER" id="PTHR14791">
    <property type="entry name" value="BOMB/KIRA PROTEINS"/>
    <property type="match status" value="1"/>
</dbReference>
<dbReference type="SUPFAM" id="SSF51045">
    <property type="entry name" value="WW domain"/>
    <property type="match status" value="1"/>
</dbReference>
<evidence type="ECO:0000313" key="5">
    <source>
        <dbReference type="EMBL" id="KAK8948360.1"/>
    </source>
</evidence>
<evidence type="ECO:0000259" key="4">
    <source>
        <dbReference type="PROSITE" id="PS50020"/>
    </source>
</evidence>
<dbReference type="GO" id="GO:0005737">
    <property type="term" value="C:cytoplasm"/>
    <property type="evidence" value="ECO:0007669"/>
    <property type="project" value="UniProtKB-SubCell"/>
</dbReference>
<dbReference type="InterPro" id="IPR051105">
    <property type="entry name" value="WWC/KIBRA_Hippo_Reg"/>
</dbReference>
<sequence length="181" mass="20309">MDQPKLSLGPSSSSSSESETNNGRKRKLVSNWEQTMSQTCVDLQLNKPLPFDWEQCLDLKSGRMYCINKNTLKRSEEKPKERINMLDLDLNISNQLPESDSKQLIPITMEETKKKHAGTESGSASDSGMVAIVCLNCYLLVMLYRSSPSCPNCKYMHTLHPPSPPPLMSPVKPLETLSLLH</sequence>
<proteinExistence type="predicted"/>
<evidence type="ECO:0000256" key="3">
    <source>
        <dbReference type="SAM" id="MobiDB-lite"/>
    </source>
</evidence>
<dbReference type="PANTHER" id="PTHR14791:SF39">
    <property type="entry name" value="OS12G0233100 PROTEIN"/>
    <property type="match status" value="1"/>
</dbReference>
<comment type="subcellular location">
    <subcellularLocation>
        <location evidence="1">Cytoplasm</location>
    </subcellularLocation>
</comment>
<evidence type="ECO:0000256" key="1">
    <source>
        <dbReference type="ARBA" id="ARBA00004496"/>
    </source>
</evidence>
<name>A0AAP0BQQ8_9ASPA</name>
<evidence type="ECO:0000256" key="2">
    <source>
        <dbReference type="ARBA" id="ARBA00022490"/>
    </source>
</evidence>
<gene>
    <name evidence="5" type="ORF">KSP39_PZI006166</name>
</gene>
<dbReference type="EMBL" id="JBBWWQ010000004">
    <property type="protein sequence ID" value="KAK8948360.1"/>
    <property type="molecule type" value="Genomic_DNA"/>
</dbReference>
<feature type="domain" description="WW" evidence="4">
    <location>
        <begin position="47"/>
        <end position="81"/>
    </location>
</feature>
<keyword evidence="6" id="KW-1185">Reference proteome</keyword>
<reference evidence="5 6" key="1">
    <citation type="journal article" date="2022" name="Nat. Plants">
        <title>Genomes of leafy and leafless Platanthera orchids illuminate the evolution of mycoheterotrophy.</title>
        <authorList>
            <person name="Li M.H."/>
            <person name="Liu K.W."/>
            <person name="Li Z."/>
            <person name="Lu H.C."/>
            <person name="Ye Q.L."/>
            <person name="Zhang D."/>
            <person name="Wang J.Y."/>
            <person name="Li Y.F."/>
            <person name="Zhong Z.M."/>
            <person name="Liu X."/>
            <person name="Yu X."/>
            <person name="Liu D.K."/>
            <person name="Tu X.D."/>
            <person name="Liu B."/>
            <person name="Hao Y."/>
            <person name="Liao X.Y."/>
            <person name="Jiang Y.T."/>
            <person name="Sun W.H."/>
            <person name="Chen J."/>
            <person name="Chen Y.Q."/>
            <person name="Ai Y."/>
            <person name="Zhai J.W."/>
            <person name="Wu S.S."/>
            <person name="Zhou Z."/>
            <person name="Hsiao Y.Y."/>
            <person name="Wu W.L."/>
            <person name="Chen Y.Y."/>
            <person name="Lin Y.F."/>
            <person name="Hsu J.L."/>
            <person name="Li C.Y."/>
            <person name="Wang Z.W."/>
            <person name="Zhao X."/>
            <person name="Zhong W.Y."/>
            <person name="Ma X.K."/>
            <person name="Ma L."/>
            <person name="Huang J."/>
            <person name="Chen G.Z."/>
            <person name="Huang M.Z."/>
            <person name="Huang L."/>
            <person name="Peng D.H."/>
            <person name="Luo Y.B."/>
            <person name="Zou S.Q."/>
            <person name="Chen S.P."/>
            <person name="Lan S."/>
            <person name="Tsai W.C."/>
            <person name="Van de Peer Y."/>
            <person name="Liu Z.J."/>
        </authorList>
    </citation>
    <scope>NUCLEOTIDE SEQUENCE [LARGE SCALE GENOMIC DNA]</scope>
    <source>
        <strain evidence="5">Lor287</strain>
    </source>
</reference>
<dbReference type="AlphaFoldDB" id="A0AAP0BQQ8"/>
<accession>A0AAP0BQQ8</accession>
<dbReference type="InterPro" id="IPR001202">
    <property type="entry name" value="WW_dom"/>
</dbReference>
<evidence type="ECO:0000313" key="6">
    <source>
        <dbReference type="Proteomes" id="UP001418222"/>
    </source>
</evidence>
<keyword evidence="2" id="KW-0963">Cytoplasm</keyword>
<feature type="region of interest" description="Disordered" evidence="3">
    <location>
        <begin position="1"/>
        <end position="26"/>
    </location>
</feature>
<dbReference type="PROSITE" id="PS50020">
    <property type="entry name" value="WW_DOMAIN_2"/>
    <property type="match status" value="1"/>
</dbReference>
<comment type="caution">
    <text evidence="5">The sequence shown here is derived from an EMBL/GenBank/DDBJ whole genome shotgun (WGS) entry which is preliminary data.</text>
</comment>
<dbReference type="Proteomes" id="UP001418222">
    <property type="component" value="Unassembled WGS sequence"/>
</dbReference>
<dbReference type="InterPro" id="IPR036020">
    <property type="entry name" value="WW_dom_sf"/>
</dbReference>